<proteinExistence type="predicted"/>
<dbReference type="Gene3D" id="1.20.58.1030">
    <property type="match status" value="1"/>
</dbReference>
<reference evidence="1" key="1">
    <citation type="submission" date="2013-08" db="EMBL/GenBank/DDBJ databases">
        <authorList>
            <person name="Mendez C."/>
            <person name="Richter M."/>
            <person name="Ferrer M."/>
            <person name="Sanchez J."/>
        </authorList>
    </citation>
    <scope>NUCLEOTIDE SEQUENCE</scope>
</reference>
<sequence>MSLTPIQVDKVCTDLQTAVRVEKGSKKVRKIEPDFYRSVLETLRTLRIEADGAVASDIEKYMKIKERIKQVETDFTVFFQLRFSKLMKLSLHKIDGEEWNQLTSEEKEFLEKQKQTIQDLVRRFTDTSEKEVTAPTVSAKEIEQQADLEGKKTAGEYLLLRITSDLPPISQPEGDYFLRNNDIVHLKEGFANMLIARKWAEKIQI</sequence>
<dbReference type="CDD" id="cd11714">
    <property type="entry name" value="GINS_A_archaea"/>
    <property type="match status" value="1"/>
</dbReference>
<dbReference type="EMBL" id="AUZY01007340">
    <property type="protein sequence ID" value="EQD50215.1"/>
    <property type="molecule type" value="Genomic_DNA"/>
</dbReference>
<gene>
    <name evidence="1" type="ORF">B1B_11315</name>
</gene>
<organism evidence="1">
    <name type="scientific">mine drainage metagenome</name>
    <dbReference type="NCBI Taxonomy" id="410659"/>
    <lineage>
        <taxon>unclassified sequences</taxon>
        <taxon>metagenomes</taxon>
        <taxon>ecological metagenomes</taxon>
    </lineage>
</organism>
<protein>
    <recommendedName>
        <fullName evidence="2">GINS subunit domain-containing protein</fullName>
    </recommendedName>
</protein>
<evidence type="ECO:0008006" key="2">
    <source>
        <dbReference type="Google" id="ProtNLM"/>
    </source>
</evidence>
<name>T1B7P5_9ZZZZ</name>
<dbReference type="AlphaFoldDB" id="T1B7P5"/>
<comment type="caution">
    <text evidence="1">The sequence shown here is derived from an EMBL/GenBank/DDBJ whole genome shotgun (WGS) entry which is preliminary data.</text>
</comment>
<reference evidence="1" key="2">
    <citation type="journal article" date="2014" name="ISME J.">
        <title>Microbial stratification in low pH oxic and suboxic macroscopic growths along an acid mine drainage.</title>
        <authorList>
            <person name="Mendez-Garcia C."/>
            <person name="Mesa V."/>
            <person name="Sprenger R.R."/>
            <person name="Richter M."/>
            <person name="Diez M.S."/>
            <person name="Solano J."/>
            <person name="Bargiela R."/>
            <person name="Golyshina O.V."/>
            <person name="Manteca A."/>
            <person name="Ramos J.L."/>
            <person name="Gallego J.R."/>
            <person name="Llorente I."/>
            <person name="Martins Dos Santos V.A."/>
            <person name="Jensen O.N."/>
            <person name="Pelaez A.I."/>
            <person name="Sanchez J."/>
            <person name="Ferrer M."/>
        </authorList>
    </citation>
    <scope>NUCLEOTIDE SEQUENCE</scope>
</reference>
<accession>T1B7P5</accession>
<evidence type="ECO:0000313" key="1">
    <source>
        <dbReference type="EMBL" id="EQD50215.1"/>
    </source>
</evidence>